<feature type="non-terminal residue" evidence="1">
    <location>
        <position position="1"/>
    </location>
</feature>
<evidence type="ECO:0000313" key="2">
    <source>
        <dbReference type="Proteomes" id="UP001152795"/>
    </source>
</evidence>
<evidence type="ECO:0000313" key="1">
    <source>
        <dbReference type="EMBL" id="CAB4035108.1"/>
    </source>
</evidence>
<dbReference type="Proteomes" id="UP001152795">
    <property type="component" value="Unassembled WGS sequence"/>
</dbReference>
<keyword evidence="2" id="KW-1185">Reference proteome</keyword>
<dbReference type="EMBL" id="CACRXK020020721">
    <property type="protein sequence ID" value="CAB4035108.1"/>
    <property type="molecule type" value="Genomic_DNA"/>
</dbReference>
<gene>
    <name evidence="1" type="ORF">PACLA_8A068350</name>
</gene>
<comment type="caution">
    <text evidence="1">The sequence shown here is derived from an EMBL/GenBank/DDBJ whole genome shotgun (WGS) entry which is preliminary data.</text>
</comment>
<proteinExistence type="predicted"/>
<protein>
    <submittedName>
        <fullName evidence="1">Uncharacterized protein</fullName>
    </submittedName>
</protein>
<name>A0A6S7JVI8_PARCT</name>
<organism evidence="1 2">
    <name type="scientific">Paramuricea clavata</name>
    <name type="common">Red gorgonian</name>
    <name type="synonym">Violescent sea-whip</name>
    <dbReference type="NCBI Taxonomy" id="317549"/>
    <lineage>
        <taxon>Eukaryota</taxon>
        <taxon>Metazoa</taxon>
        <taxon>Cnidaria</taxon>
        <taxon>Anthozoa</taxon>
        <taxon>Octocorallia</taxon>
        <taxon>Malacalcyonacea</taxon>
        <taxon>Plexauridae</taxon>
        <taxon>Paramuricea</taxon>
    </lineage>
</organism>
<sequence length="195" mass="22442">YDTRRVTDNKLNSEFSRAGKGEQGVFADQRFNYPNVDASRTPNSNRSTLEVDDIRQAQIEDSIIGKVYSFIKADKRSTTSERARESTDTQSLLREWQRQSIGSDGVLRRKKGTHDQIVLPRKYHAMVLRELHNNMSQLNSKKCKEMIISFLQYHLALDNAIYIDGSPVQSVSSFKLLGVLLREDLSWCDHIDYVI</sequence>
<dbReference type="AlphaFoldDB" id="A0A6S7JVI8"/>
<accession>A0A6S7JVI8</accession>
<reference evidence="1" key="1">
    <citation type="submission" date="2020-04" db="EMBL/GenBank/DDBJ databases">
        <authorList>
            <person name="Alioto T."/>
            <person name="Alioto T."/>
            <person name="Gomez Garrido J."/>
        </authorList>
    </citation>
    <scope>NUCLEOTIDE SEQUENCE</scope>
    <source>
        <strain evidence="1">A484AB</strain>
    </source>
</reference>